<keyword evidence="1" id="KW-0472">Membrane</keyword>
<dbReference type="RefSeq" id="WP_119703672.1">
    <property type="nucleotide sequence ID" value="NZ_JBHSOI010000001.1"/>
</dbReference>
<keyword evidence="1" id="KW-0812">Transmembrane</keyword>
<sequence>MSTWQRTARSLVRRLIAERTLVLVIATAVLVVIGVIATIADEYDLSLLCILALQATIVGYLLTSPGEEAGAAGTKTGTVDELRDAVDRSSARTLTDLAHARQSILDAIAELEAKRQ</sequence>
<proteinExistence type="predicted"/>
<accession>A0A371PCB5</accession>
<name>A0A371PCB5_9ACTN</name>
<dbReference type="OrthoDB" id="3748487at2"/>
<evidence type="ECO:0000256" key="1">
    <source>
        <dbReference type="SAM" id="Phobius"/>
    </source>
</evidence>
<keyword evidence="1" id="KW-1133">Transmembrane helix</keyword>
<organism evidence="2 3">
    <name type="scientific">Aeromicrobium endophyticum</name>
    <dbReference type="NCBI Taxonomy" id="2292704"/>
    <lineage>
        <taxon>Bacteria</taxon>
        <taxon>Bacillati</taxon>
        <taxon>Actinomycetota</taxon>
        <taxon>Actinomycetes</taxon>
        <taxon>Propionibacteriales</taxon>
        <taxon>Nocardioidaceae</taxon>
        <taxon>Aeromicrobium</taxon>
    </lineage>
</organism>
<protein>
    <submittedName>
        <fullName evidence="2">Uncharacterized protein</fullName>
    </submittedName>
</protein>
<dbReference type="EMBL" id="QUBR01000001">
    <property type="protein sequence ID" value="REK73562.1"/>
    <property type="molecule type" value="Genomic_DNA"/>
</dbReference>
<evidence type="ECO:0000313" key="3">
    <source>
        <dbReference type="Proteomes" id="UP000265581"/>
    </source>
</evidence>
<comment type="caution">
    <text evidence="2">The sequence shown here is derived from an EMBL/GenBank/DDBJ whole genome shotgun (WGS) entry which is preliminary data.</text>
</comment>
<dbReference type="Proteomes" id="UP000265581">
    <property type="component" value="Unassembled WGS sequence"/>
</dbReference>
<gene>
    <name evidence="2" type="ORF">DX116_08470</name>
</gene>
<dbReference type="AlphaFoldDB" id="A0A371PCB5"/>
<evidence type="ECO:0000313" key="2">
    <source>
        <dbReference type="EMBL" id="REK73562.1"/>
    </source>
</evidence>
<reference evidence="2 3" key="1">
    <citation type="submission" date="2018-08" db="EMBL/GenBank/DDBJ databases">
        <title>Aeromicrobium sp. M2KJ-4, whole genome shotgun sequence.</title>
        <authorList>
            <person name="Tuo L."/>
        </authorList>
    </citation>
    <scope>NUCLEOTIDE SEQUENCE [LARGE SCALE GENOMIC DNA]</scope>
    <source>
        <strain evidence="2 3">M2KJ-4</strain>
    </source>
</reference>
<keyword evidence="3" id="KW-1185">Reference proteome</keyword>
<feature type="transmembrane region" description="Helical" evidence="1">
    <location>
        <begin position="21"/>
        <end position="39"/>
    </location>
</feature>